<reference evidence="4 5" key="1">
    <citation type="journal article" date="2016" name="Sci. Rep.">
        <title>The genome sequence of the outbreeding globe artichoke constructed de novo incorporating a phase-aware low-pass sequencing strategy of F1 progeny.</title>
        <authorList>
            <person name="Scaglione D."/>
            <person name="Reyes-Chin-Wo S."/>
            <person name="Acquadro A."/>
            <person name="Froenicke L."/>
            <person name="Portis E."/>
            <person name="Beitel C."/>
            <person name="Tirone M."/>
            <person name="Mauro R."/>
            <person name="Lo Monaco A."/>
            <person name="Mauromicale G."/>
            <person name="Faccioli P."/>
            <person name="Cattivelli L."/>
            <person name="Rieseberg L."/>
            <person name="Michelmore R."/>
            <person name="Lanteri S."/>
        </authorList>
    </citation>
    <scope>NUCLEOTIDE SEQUENCE [LARGE SCALE GENOMIC DNA]</scope>
    <source>
        <strain evidence="4">2C</strain>
    </source>
</reference>
<keyword evidence="2" id="KW-0408">Iron</keyword>
<evidence type="ECO:0000313" key="5">
    <source>
        <dbReference type="Proteomes" id="UP000243975"/>
    </source>
</evidence>
<evidence type="ECO:0000256" key="2">
    <source>
        <dbReference type="ARBA" id="ARBA00023004"/>
    </source>
</evidence>
<dbReference type="Pfam" id="PF14226">
    <property type="entry name" value="DIOX_N"/>
    <property type="match status" value="2"/>
</dbReference>
<evidence type="ECO:0000259" key="3">
    <source>
        <dbReference type="PROSITE" id="PS51471"/>
    </source>
</evidence>
<dbReference type="AlphaFoldDB" id="A0A124SC84"/>
<feature type="domain" description="Fe2OG dioxygenase" evidence="3">
    <location>
        <begin position="639"/>
        <end position="740"/>
    </location>
</feature>
<dbReference type="InterPro" id="IPR044861">
    <property type="entry name" value="IPNS-like_FE2OG_OXY"/>
</dbReference>
<dbReference type="SUPFAM" id="SSF51197">
    <property type="entry name" value="Clavaminate synthase-like"/>
    <property type="match status" value="3"/>
</dbReference>
<dbReference type="InterPro" id="IPR027443">
    <property type="entry name" value="IPNS-like_sf"/>
</dbReference>
<keyword evidence="5" id="KW-1185">Reference proteome</keyword>
<dbReference type="InterPro" id="IPR005123">
    <property type="entry name" value="Oxoglu/Fe-dep_dioxygenase_dom"/>
</dbReference>
<dbReference type="GO" id="GO:0016705">
    <property type="term" value="F:oxidoreductase activity, acting on paired donors, with incorporation or reduction of molecular oxygen"/>
    <property type="evidence" value="ECO:0007669"/>
    <property type="project" value="UniProtKB-ARBA"/>
</dbReference>
<keyword evidence="4" id="KW-0560">Oxidoreductase</keyword>
<accession>A0A124SC84</accession>
<keyword evidence="1" id="KW-0479">Metal-binding</keyword>
<proteinExistence type="predicted"/>
<dbReference type="Gene3D" id="2.60.120.330">
    <property type="entry name" value="B-lactam Antibiotic, Isopenicillin N Synthase, Chain"/>
    <property type="match status" value="5"/>
</dbReference>
<dbReference type="Proteomes" id="UP000243975">
    <property type="component" value="Unassembled WGS sequence"/>
</dbReference>
<dbReference type="GO" id="GO:0046872">
    <property type="term" value="F:metal ion binding"/>
    <property type="evidence" value="ECO:0007669"/>
    <property type="project" value="UniProtKB-KW"/>
</dbReference>
<dbReference type="OMA" id="YLEEHMD"/>
<dbReference type="Pfam" id="PF03171">
    <property type="entry name" value="2OG-FeII_Oxy"/>
    <property type="match status" value="1"/>
</dbReference>
<comment type="caution">
    <text evidence="4">The sequence shown here is derived from an EMBL/GenBank/DDBJ whole genome shotgun (WGS) entry which is preliminary data.</text>
</comment>
<dbReference type="PROSITE" id="PS51471">
    <property type="entry name" value="FE2OG_OXY"/>
    <property type="match status" value="1"/>
</dbReference>
<organism evidence="4 5">
    <name type="scientific">Cynara cardunculus var. scolymus</name>
    <name type="common">Globe artichoke</name>
    <name type="synonym">Cynara scolymus</name>
    <dbReference type="NCBI Taxonomy" id="59895"/>
    <lineage>
        <taxon>Eukaryota</taxon>
        <taxon>Viridiplantae</taxon>
        <taxon>Streptophyta</taxon>
        <taxon>Embryophyta</taxon>
        <taxon>Tracheophyta</taxon>
        <taxon>Spermatophyta</taxon>
        <taxon>Magnoliopsida</taxon>
        <taxon>eudicotyledons</taxon>
        <taxon>Gunneridae</taxon>
        <taxon>Pentapetalae</taxon>
        <taxon>asterids</taxon>
        <taxon>campanulids</taxon>
        <taxon>Asterales</taxon>
        <taxon>Asteraceae</taxon>
        <taxon>Carduoideae</taxon>
        <taxon>Cardueae</taxon>
        <taxon>Carduinae</taxon>
        <taxon>Cynara</taxon>
    </lineage>
</organism>
<dbReference type="GO" id="GO:0051213">
    <property type="term" value="F:dioxygenase activity"/>
    <property type="evidence" value="ECO:0007669"/>
    <property type="project" value="UniProtKB-KW"/>
</dbReference>
<dbReference type="EMBL" id="LEKV01004799">
    <property type="protein sequence ID" value="KVH92997.1"/>
    <property type="molecule type" value="Genomic_DNA"/>
</dbReference>
<dbReference type="Gramene" id="KVH92997">
    <property type="protein sequence ID" value="KVH92997"/>
    <property type="gene ID" value="Ccrd_004953"/>
</dbReference>
<dbReference type="PANTHER" id="PTHR47990">
    <property type="entry name" value="2-OXOGLUTARATE (2OG) AND FE(II)-DEPENDENT OXYGENASE SUPERFAMILY PROTEIN-RELATED"/>
    <property type="match status" value="1"/>
</dbReference>
<evidence type="ECO:0000256" key="1">
    <source>
        <dbReference type="ARBA" id="ARBA00022723"/>
    </source>
</evidence>
<keyword evidence="4" id="KW-0223">Dioxygenase</keyword>
<gene>
    <name evidence="4" type="ORF">Ccrd_004953</name>
</gene>
<sequence length="791" mass="90101">MGSLKFPKLLVVDFTNENLKPSSSSWSSTCNDIRVALENHGCFIALYDGVSSNLQESVFLAADELFDLPIETKIKNIVAKPYHGYVGQMPIVPLHEGLGIDYATDLSGAQMAKLDHMVIRMLFESYGMEKKDSDSHIDSTTYLLRYLKYRAPEMNETTMAFPSHTDKSFLTILHQNQAWSNNRVLSPNHKVTMDNEGKETRYTIALFSFLSKPVKVPDEFVDNEHPLQFKPFDHVDLLNFYVTENGRKSQDILKDFCGKIPAMAPKSKLQTITFNTQTLNRSSDGWRSTSDAVRLALEDDGCFVVATDKIPSDLRDAIFELSKDLFNLPNETKIKNTSEILGFGYGNYSSMPLWEYFGIENGATMEATRRFTDLLFPSGNNAFCESAFEYMKLLSEIDHCVMRMVFDSYGVDAKQCDDMIESSLYLARFMKYRAPIEKEVEVGLPPHSDKSFLAILDDNNAWSNGRIYAPVHQVVMRAHPKEVVRYSLGIFSFMRATVEVPDKLVDDDQHYLRFRPFNHLDFLKYVLTEEGKASKCCVESYCGVMVDPTKLKNRSLKPFHGYVGQYPMVPLYESMGIDDAPVLEKAESFTKILWPEGNPKFCTTIQEFSENLSKLDQMVRMMVLESLGLEKYMVEHMGSTNYLLRVMKYKGPETNEPELGLNAHTDKNTLTILHQNQVDGLEVQTKSGDWIKVQPSPNSFIVMIGDSFYAWTNGRLHSPYHRVMMSGEKARYSLGLFSIPKAGYVIKAPEEVVDEQHPLLFKPFDHVDFLQFYYTEAGQRAQSALKTYCGT</sequence>
<dbReference type="InterPro" id="IPR026992">
    <property type="entry name" value="DIOX_N"/>
</dbReference>
<evidence type="ECO:0000313" key="4">
    <source>
        <dbReference type="EMBL" id="KVH92997.1"/>
    </source>
</evidence>
<dbReference type="InterPro" id="IPR050231">
    <property type="entry name" value="Iron_ascorbate_oxido_reductase"/>
</dbReference>
<protein>
    <submittedName>
        <fullName evidence="4">Non-heme dioxygenase N-terminal domain-containing protein</fullName>
    </submittedName>
</protein>
<name>A0A124SC84_CYNCS</name>
<dbReference type="STRING" id="59895.A0A124SC84"/>